<evidence type="ECO:0000256" key="6">
    <source>
        <dbReference type="SAM" id="MobiDB-lite"/>
    </source>
</evidence>
<keyword evidence="3 5" id="KW-0949">S-adenosyl-L-methionine</keyword>
<dbReference type="PANTHER" id="PTHR22807">
    <property type="entry name" value="NOP2 YEAST -RELATED NOL1/NOP2/FMU SUN DOMAIN-CONTAINING"/>
    <property type="match status" value="1"/>
</dbReference>
<evidence type="ECO:0000259" key="7">
    <source>
        <dbReference type="PROSITE" id="PS51686"/>
    </source>
</evidence>
<dbReference type="InterPro" id="IPR048889">
    <property type="entry name" value="NSUN5_RCM1_N"/>
</dbReference>
<dbReference type="InterPro" id="IPR049560">
    <property type="entry name" value="MeTrfase_RsmB-F_NOP2_cat"/>
</dbReference>
<dbReference type="GO" id="GO:0003723">
    <property type="term" value="F:RNA binding"/>
    <property type="evidence" value="ECO:0007669"/>
    <property type="project" value="UniProtKB-UniRule"/>
</dbReference>
<dbReference type="GO" id="GO:0005730">
    <property type="term" value="C:nucleolus"/>
    <property type="evidence" value="ECO:0007669"/>
    <property type="project" value="TreeGrafter"/>
</dbReference>
<dbReference type="Pfam" id="PF21153">
    <property type="entry name" value="NSUN5_N"/>
    <property type="match status" value="1"/>
</dbReference>
<dbReference type="Pfam" id="PF21148">
    <property type="entry name" value="NSUN5_fdxn-like"/>
    <property type="match status" value="1"/>
</dbReference>
<protein>
    <submittedName>
        <fullName evidence="8">S-adenosyl-L-methionine-dependent methyltransferase</fullName>
    </submittedName>
</protein>
<dbReference type="InterPro" id="IPR049561">
    <property type="entry name" value="NSUN5_7_fdxn-like"/>
</dbReference>
<evidence type="ECO:0000313" key="9">
    <source>
        <dbReference type="Proteomes" id="UP000800092"/>
    </source>
</evidence>
<dbReference type="InterPro" id="IPR023267">
    <property type="entry name" value="RCMT"/>
</dbReference>
<evidence type="ECO:0000256" key="3">
    <source>
        <dbReference type="ARBA" id="ARBA00022691"/>
    </source>
</evidence>
<reference evidence="8" key="1">
    <citation type="journal article" date="2020" name="Stud. Mycol.">
        <title>101 Dothideomycetes genomes: a test case for predicting lifestyles and emergence of pathogens.</title>
        <authorList>
            <person name="Haridas S."/>
            <person name="Albert R."/>
            <person name="Binder M."/>
            <person name="Bloem J."/>
            <person name="Labutti K."/>
            <person name="Salamov A."/>
            <person name="Andreopoulos B."/>
            <person name="Baker S."/>
            <person name="Barry K."/>
            <person name="Bills G."/>
            <person name="Bluhm B."/>
            <person name="Cannon C."/>
            <person name="Castanera R."/>
            <person name="Culley D."/>
            <person name="Daum C."/>
            <person name="Ezra D."/>
            <person name="Gonzalez J."/>
            <person name="Henrissat B."/>
            <person name="Kuo A."/>
            <person name="Liang C."/>
            <person name="Lipzen A."/>
            <person name="Lutzoni F."/>
            <person name="Magnuson J."/>
            <person name="Mondo S."/>
            <person name="Nolan M."/>
            <person name="Ohm R."/>
            <person name="Pangilinan J."/>
            <person name="Park H.-J."/>
            <person name="Ramirez L."/>
            <person name="Alfaro M."/>
            <person name="Sun H."/>
            <person name="Tritt A."/>
            <person name="Yoshinaga Y."/>
            <person name="Zwiers L.-H."/>
            <person name="Turgeon B."/>
            <person name="Goodwin S."/>
            <person name="Spatafora J."/>
            <person name="Crous P."/>
            <person name="Grigoriev I."/>
        </authorList>
    </citation>
    <scope>NUCLEOTIDE SEQUENCE</scope>
    <source>
        <strain evidence="8">Tuck. ex Michener</strain>
    </source>
</reference>
<dbReference type="InterPro" id="IPR001678">
    <property type="entry name" value="MeTrfase_RsmB-F_NOP2_dom"/>
</dbReference>
<dbReference type="Proteomes" id="UP000800092">
    <property type="component" value="Unassembled WGS sequence"/>
</dbReference>
<gene>
    <name evidence="8" type="ORF">EV356DRAFT_489287</name>
</gene>
<dbReference type="OrthoDB" id="435282at2759"/>
<feature type="domain" description="SAM-dependent MTase RsmB/NOP-type" evidence="7">
    <location>
        <begin position="148"/>
        <end position="550"/>
    </location>
</feature>
<feature type="compositionally biased region" description="Basic residues" evidence="6">
    <location>
        <begin position="384"/>
        <end position="397"/>
    </location>
</feature>
<feature type="active site" description="Nucleophile" evidence="5">
    <location>
        <position position="468"/>
    </location>
</feature>
<dbReference type="AlphaFoldDB" id="A0A6A6H2E3"/>
<feature type="region of interest" description="Disordered" evidence="6">
    <location>
        <begin position="347"/>
        <end position="436"/>
    </location>
</feature>
<dbReference type="GO" id="GO:0070475">
    <property type="term" value="P:rRNA base methylation"/>
    <property type="evidence" value="ECO:0007669"/>
    <property type="project" value="TreeGrafter"/>
</dbReference>
<keyword evidence="2 5" id="KW-0808">Transferase</keyword>
<name>A0A6A6H2E3_VIRVR</name>
<keyword evidence="9" id="KW-1185">Reference proteome</keyword>
<evidence type="ECO:0000256" key="1">
    <source>
        <dbReference type="ARBA" id="ARBA00022603"/>
    </source>
</evidence>
<dbReference type="PRINTS" id="PR02008">
    <property type="entry name" value="RCMTFAMILY"/>
</dbReference>
<evidence type="ECO:0000256" key="2">
    <source>
        <dbReference type="ARBA" id="ARBA00022679"/>
    </source>
</evidence>
<dbReference type="InterPro" id="IPR029063">
    <property type="entry name" value="SAM-dependent_MTases_sf"/>
</dbReference>
<dbReference type="GO" id="GO:0008173">
    <property type="term" value="F:RNA methyltransferase activity"/>
    <property type="evidence" value="ECO:0007669"/>
    <property type="project" value="InterPro"/>
</dbReference>
<feature type="binding site" evidence="5">
    <location>
        <position position="295"/>
    </location>
    <ligand>
        <name>S-adenosyl-L-methionine</name>
        <dbReference type="ChEBI" id="CHEBI:59789"/>
    </ligand>
</feature>
<accession>A0A6A6H2E3</accession>
<sequence>MSLYYETATILENKSHTDGSLKSRIYSNKELKSSPVSVYALASNATRWAEILKEVIDRSGLLGVERKLTPHLALLLSHDLLIAKNGVAAPKNHVLNLAISRHKARLSAEFARVRLRRGFSTIQELKESLSQCPVATEKDSNGLDKNIFQEAGILKYPRWIRINTLKTTTGGQLSTTFESLPRVESNQEVLRKENGVDGSLCIDTHIPNLISIFPDIDYTRHPAYRSGHLIFQDKASCFSAYLLEPRLSDGDLIDACAAPGNKTTHLAALLQELSHNNRSNNTPQNHPHHRIIACERDADRAATLSQMVRRAGADPFVEVLNTDFLKLNPSDPRFANVTALLLDPSCSGSGMHDRSDPQNEEEGSALPLPSRDALLPLSTTATTKGKKRKRNKGRKAAHTNPEEPSPTPPTTNTVQSDGGAPTPGGLTEKESQETPLQKRLHALSTFQTRLLTHAFRFPTAQRITYSTCSVYVEENEGVIVRALASDVARERGWRVLRREEQVAGLRDWQRRGIEGEFVEMKEEVRQACLRCKRGTDEGTMGFFVCGFVREGLGGAGREGQEGMGEAEGDEEEEEWEGFS</sequence>
<evidence type="ECO:0000256" key="5">
    <source>
        <dbReference type="PROSITE-ProRule" id="PRU01023"/>
    </source>
</evidence>
<dbReference type="Pfam" id="PF01189">
    <property type="entry name" value="Methyltr_RsmB-F"/>
    <property type="match status" value="1"/>
</dbReference>
<feature type="binding site" evidence="5">
    <location>
        <position position="323"/>
    </location>
    <ligand>
        <name>S-adenosyl-L-methionine</name>
        <dbReference type="ChEBI" id="CHEBI:59789"/>
    </ligand>
</feature>
<dbReference type="EMBL" id="ML991820">
    <property type="protein sequence ID" value="KAF2232008.1"/>
    <property type="molecule type" value="Genomic_DNA"/>
</dbReference>
<feature type="binding site" evidence="5">
    <location>
        <position position="343"/>
    </location>
    <ligand>
        <name>S-adenosyl-L-methionine</name>
        <dbReference type="ChEBI" id="CHEBI:59789"/>
    </ligand>
</feature>
<proteinExistence type="inferred from homology"/>
<dbReference type="PANTHER" id="PTHR22807:SF4">
    <property type="entry name" value="28S RRNA (CYTOSINE-C(5))-METHYLTRANSFERASE"/>
    <property type="match status" value="1"/>
</dbReference>
<comment type="similarity">
    <text evidence="5">Belongs to the class I-like SAM-binding methyltransferase superfamily. RsmB/NOP family.</text>
</comment>
<dbReference type="PROSITE" id="PS51686">
    <property type="entry name" value="SAM_MT_RSMB_NOP"/>
    <property type="match status" value="1"/>
</dbReference>
<evidence type="ECO:0000256" key="4">
    <source>
        <dbReference type="ARBA" id="ARBA00022884"/>
    </source>
</evidence>
<keyword evidence="4 5" id="KW-0694">RNA-binding</keyword>
<dbReference type="Gene3D" id="3.40.50.150">
    <property type="entry name" value="Vaccinia Virus protein VP39"/>
    <property type="match status" value="1"/>
</dbReference>
<feature type="compositionally biased region" description="Acidic residues" evidence="6">
    <location>
        <begin position="564"/>
        <end position="579"/>
    </location>
</feature>
<feature type="region of interest" description="Disordered" evidence="6">
    <location>
        <begin position="556"/>
        <end position="579"/>
    </location>
</feature>
<organism evidence="8 9">
    <name type="scientific">Viridothelium virens</name>
    <name type="common">Speckled blister lichen</name>
    <name type="synonym">Trypethelium virens</name>
    <dbReference type="NCBI Taxonomy" id="1048519"/>
    <lineage>
        <taxon>Eukaryota</taxon>
        <taxon>Fungi</taxon>
        <taxon>Dikarya</taxon>
        <taxon>Ascomycota</taxon>
        <taxon>Pezizomycotina</taxon>
        <taxon>Dothideomycetes</taxon>
        <taxon>Dothideomycetes incertae sedis</taxon>
        <taxon>Trypetheliales</taxon>
        <taxon>Trypetheliaceae</taxon>
        <taxon>Viridothelium</taxon>
    </lineage>
</organism>
<dbReference type="Gene3D" id="3.30.70.1170">
    <property type="entry name" value="Sun protein, domain 3"/>
    <property type="match status" value="1"/>
</dbReference>
<evidence type="ECO:0000313" key="8">
    <source>
        <dbReference type="EMBL" id="KAF2232008.1"/>
    </source>
</evidence>
<keyword evidence="1 5" id="KW-0489">Methyltransferase</keyword>
<dbReference type="SUPFAM" id="SSF53335">
    <property type="entry name" value="S-adenosyl-L-methionine-dependent methyltransferases"/>
    <property type="match status" value="1"/>
</dbReference>
<feature type="binding site" evidence="5">
    <location>
        <begin position="256"/>
        <end position="262"/>
    </location>
    <ligand>
        <name>S-adenosyl-L-methionine</name>
        <dbReference type="ChEBI" id="CHEBI:59789"/>
    </ligand>
</feature>